<reference evidence="5 6" key="1">
    <citation type="submission" date="2019-03" db="EMBL/GenBank/DDBJ databases">
        <authorList>
            <person name="Gaulin E."/>
            <person name="Dumas B."/>
        </authorList>
    </citation>
    <scope>NUCLEOTIDE SEQUENCE [LARGE SCALE GENOMIC DNA]</scope>
    <source>
        <strain evidence="5">CBS 568.67</strain>
    </source>
</reference>
<dbReference type="GO" id="GO:0005686">
    <property type="term" value="C:U2 snRNP"/>
    <property type="evidence" value="ECO:0007669"/>
    <property type="project" value="TreeGrafter"/>
</dbReference>
<evidence type="ECO:0000256" key="1">
    <source>
        <dbReference type="PROSITE-ProRule" id="PRU00176"/>
    </source>
</evidence>
<reference evidence="4" key="2">
    <citation type="submission" date="2019-06" db="EMBL/GenBank/DDBJ databases">
        <title>Genomics analysis of Aphanomyces spp. identifies a new class of oomycete effector associated with host adaptation.</title>
        <authorList>
            <person name="Gaulin E."/>
        </authorList>
    </citation>
    <scope>NUCLEOTIDE SEQUENCE</scope>
    <source>
        <strain evidence="4">CBS 578.67</strain>
    </source>
</reference>
<protein>
    <submittedName>
        <fullName evidence="5">Aste57867_25483 protein</fullName>
    </submittedName>
</protein>
<accession>A0A485LY17</accession>
<dbReference type="GO" id="GO:0005684">
    <property type="term" value="C:U2-type spliceosomal complex"/>
    <property type="evidence" value="ECO:0007669"/>
    <property type="project" value="TreeGrafter"/>
</dbReference>
<proteinExistence type="predicted"/>
<evidence type="ECO:0000313" key="5">
    <source>
        <dbReference type="EMBL" id="VFU02106.1"/>
    </source>
</evidence>
<dbReference type="SUPFAM" id="SSF54928">
    <property type="entry name" value="RNA-binding domain, RBD"/>
    <property type="match status" value="1"/>
</dbReference>
<organism evidence="5 6">
    <name type="scientific">Aphanomyces stellatus</name>
    <dbReference type="NCBI Taxonomy" id="120398"/>
    <lineage>
        <taxon>Eukaryota</taxon>
        <taxon>Sar</taxon>
        <taxon>Stramenopiles</taxon>
        <taxon>Oomycota</taxon>
        <taxon>Saprolegniomycetes</taxon>
        <taxon>Saprolegniales</taxon>
        <taxon>Verrucalvaceae</taxon>
        <taxon>Aphanomyces</taxon>
    </lineage>
</organism>
<dbReference type="InterPro" id="IPR035979">
    <property type="entry name" value="RBD_domain_sf"/>
</dbReference>
<sequence length="320" mass="34737">MNSFSMQRILDREADRIEAALEKNFEYLERLDRARADAVAKAQARLHAPAEGGGGSGSGKKKTDKNSGVYVTGLTTYMACKQLESLCHRLGRVKRVKFYKDDRGSLKGDALVVFATFAMMEAAIAKLHNCEIKPGVRITATPAEYSAKKEAIDTDAPTTTSPPVDEAQVLVDSFLQEMQQELGVQMTDAVPPPPPPVDVASQAAPPPSTMPSEHTLDQPSRSVVLRGILDAETTSDDFLDVKEDLHGECSKYGTVVQVSIRAETQDVAVEFAALDAAIECLKVMNGRWFGGQQIHASFDPSKPEVPEDPDLMLQAFLASV</sequence>
<dbReference type="InterPro" id="IPR003954">
    <property type="entry name" value="RRM_euk-type"/>
</dbReference>
<dbReference type="Gene3D" id="3.30.70.330">
    <property type="match status" value="2"/>
</dbReference>
<dbReference type="EMBL" id="CAADRA010007566">
    <property type="protein sequence ID" value="VFU02106.1"/>
    <property type="molecule type" value="Genomic_DNA"/>
</dbReference>
<dbReference type="PANTHER" id="PTHR15608:SF0">
    <property type="entry name" value="HIV TAT-SPECIFIC FACTOR 1"/>
    <property type="match status" value="1"/>
</dbReference>
<dbReference type="Pfam" id="PF00076">
    <property type="entry name" value="RRM_1"/>
    <property type="match status" value="1"/>
</dbReference>
<dbReference type="InterPro" id="IPR034393">
    <property type="entry name" value="TatSF1-like"/>
</dbReference>
<keyword evidence="1" id="KW-0694">RNA-binding</keyword>
<dbReference type="InterPro" id="IPR000504">
    <property type="entry name" value="RRM_dom"/>
</dbReference>
<evidence type="ECO:0000313" key="6">
    <source>
        <dbReference type="Proteomes" id="UP000332933"/>
    </source>
</evidence>
<dbReference type="InterPro" id="IPR012677">
    <property type="entry name" value="Nucleotide-bd_a/b_plait_sf"/>
</dbReference>
<dbReference type="SMART" id="SM00360">
    <property type="entry name" value="RRM"/>
    <property type="match status" value="2"/>
</dbReference>
<dbReference type="PROSITE" id="PS50102">
    <property type="entry name" value="RRM"/>
    <property type="match status" value="1"/>
</dbReference>
<dbReference type="OrthoDB" id="10258585at2759"/>
<dbReference type="PANTHER" id="PTHR15608">
    <property type="entry name" value="SPLICING FACTOR U2AF-ASSOCIATED PROTEIN 2"/>
    <property type="match status" value="1"/>
</dbReference>
<evidence type="ECO:0000313" key="4">
    <source>
        <dbReference type="EMBL" id="KAF0682395.1"/>
    </source>
</evidence>
<feature type="region of interest" description="Disordered" evidence="2">
    <location>
        <begin position="46"/>
        <end position="65"/>
    </location>
</feature>
<dbReference type="CDD" id="cd12285">
    <property type="entry name" value="RRM3_RBM39_like"/>
    <property type="match status" value="1"/>
</dbReference>
<dbReference type="AlphaFoldDB" id="A0A485LY17"/>
<gene>
    <name evidence="5" type="primary">Aste57867_25483</name>
    <name evidence="4" type="ORF">As57867_025404</name>
    <name evidence="5" type="ORF">ASTE57867_25483</name>
</gene>
<dbReference type="GO" id="GO:0003723">
    <property type="term" value="F:RNA binding"/>
    <property type="evidence" value="ECO:0007669"/>
    <property type="project" value="UniProtKB-UniRule"/>
</dbReference>
<feature type="domain" description="RRM" evidence="3">
    <location>
        <begin position="67"/>
        <end position="145"/>
    </location>
</feature>
<evidence type="ECO:0000259" key="3">
    <source>
        <dbReference type="PROSITE" id="PS50102"/>
    </source>
</evidence>
<keyword evidence="6" id="KW-1185">Reference proteome</keyword>
<dbReference type="EMBL" id="VJMH01007540">
    <property type="protein sequence ID" value="KAF0682395.1"/>
    <property type="molecule type" value="Genomic_DNA"/>
</dbReference>
<name>A0A485LY17_9STRA</name>
<evidence type="ECO:0000256" key="2">
    <source>
        <dbReference type="SAM" id="MobiDB-lite"/>
    </source>
</evidence>
<dbReference type="Proteomes" id="UP000332933">
    <property type="component" value="Unassembled WGS sequence"/>
</dbReference>
<feature type="region of interest" description="Disordered" evidence="2">
    <location>
        <begin position="189"/>
        <end position="218"/>
    </location>
</feature>
<dbReference type="SMART" id="SM00361">
    <property type="entry name" value="RRM_1"/>
    <property type="match status" value="1"/>
</dbReference>